<proteinExistence type="predicted"/>
<accession>A0A6C0KWZ6</accession>
<name>A0A6C0KWZ6_9ZZZZ</name>
<evidence type="ECO:0000313" key="1">
    <source>
        <dbReference type="EMBL" id="QHU21781.1"/>
    </source>
</evidence>
<dbReference type="AlphaFoldDB" id="A0A6C0KWZ6"/>
<protein>
    <submittedName>
        <fullName evidence="1">Uncharacterized protein</fullName>
    </submittedName>
</protein>
<sequence length="51" mass="5906">METEWATVSNLKKRCLLVQLSLLLNVQLKKGGHRVRVLIRKLLYGLFITLV</sequence>
<reference evidence="1" key="1">
    <citation type="journal article" date="2020" name="Nature">
        <title>Giant virus diversity and host interactions through global metagenomics.</title>
        <authorList>
            <person name="Schulz F."/>
            <person name="Roux S."/>
            <person name="Paez-Espino D."/>
            <person name="Jungbluth S."/>
            <person name="Walsh D.A."/>
            <person name="Denef V.J."/>
            <person name="McMahon K.D."/>
            <person name="Konstantinidis K.T."/>
            <person name="Eloe-Fadrosh E.A."/>
            <person name="Kyrpides N.C."/>
            <person name="Woyke T."/>
        </authorList>
    </citation>
    <scope>NUCLEOTIDE SEQUENCE</scope>
    <source>
        <strain evidence="1">GVMAG-S-3300013286-35</strain>
    </source>
</reference>
<dbReference type="EMBL" id="MN740992">
    <property type="protein sequence ID" value="QHU21781.1"/>
    <property type="molecule type" value="Genomic_DNA"/>
</dbReference>
<organism evidence="1">
    <name type="scientific">viral metagenome</name>
    <dbReference type="NCBI Taxonomy" id="1070528"/>
    <lineage>
        <taxon>unclassified sequences</taxon>
        <taxon>metagenomes</taxon>
        <taxon>organismal metagenomes</taxon>
    </lineage>
</organism>